<accession>A0A5M3XZG5</accession>
<keyword evidence="1" id="KW-1133">Transmembrane helix</keyword>
<sequence length="217" mass="23759">MNDQVEVRLREALTEAGDTVQPTTLRTLVPPQESRVRVNTRLLVVAMIVLPLVVGAATFLRPADRDDQLVVMGAVGMSPGFVLGPGDPEIAVYICGAQSPFRSCSDSRGATPQQIDAIEQALRAMPQVESVTFRDQKTAYERFAERASNRELAQIVKPTDMPESFRLKMKEDTDWTPTLEAAVALPGVSNVINEKCISEYFAGNSDNTECSVGVIFR</sequence>
<proteinExistence type="predicted"/>
<dbReference type="Gene3D" id="3.30.70.3040">
    <property type="match status" value="1"/>
</dbReference>
<dbReference type="Pfam" id="PF18075">
    <property type="entry name" value="FtsX_ECD"/>
    <property type="match status" value="1"/>
</dbReference>
<evidence type="ECO:0000259" key="2">
    <source>
        <dbReference type="Pfam" id="PF18075"/>
    </source>
</evidence>
<dbReference type="EMBL" id="BLAF01000089">
    <property type="protein sequence ID" value="GES26504.1"/>
    <property type="molecule type" value="Genomic_DNA"/>
</dbReference>
<dbReference type="InterPro" id="IPR040690">
    <property type="entry name" value="FtsX_ECD"/>
</dbReference>
<evidence type="ECO:0000313" key="4">
    <source>
        <dbReference type="Proteomes" id="UP000377595"/>
    </source>
</evidence>
<reference evidence="3 4" key="1">
    <citation type="submission" date="2019-10" db="EMBL/GenBank/DDBJ databases">
        <title>Whole genome shotgun sequence of Acrocarpospora pleiomorpha NBRC 16267.</title>
        <authorList>
            <person name="Ichikawa N."/>
            <person name="Kimura A."/>
            <person name="Kitahashi Y."/>
            <person name="Komaki H."/>
            <person name="Oguchi A."/>
        </authorList>
    </citation>
    <scope>NUCLEOTIDE SEQUENCE [LARGE SCALE GENOMIC DNA]</scope>
    <source>
        <strain evidence="3 4">NBRC 16267</strain>
    </source>
</reference>
<feature type="transmembrane region" description="Helical" evidence="1">
    <location>
        <begin position="42"/>
        <end position="60"/>
    </location>
</feature>
<keyword evidence="1" id="KW-0812">Transmembrane</keyword>
<feature type="domain" description="FtsX extracellular" evidence="2">
    <location>
        <begin position="89"/>
        <end position="191"/>
    </location>
</feature>
<keyword evidence="4" id="KW-1185">Reference proteome</keyword>
<dbReference type="AlphaFoldDB" id="A0A5M3XZG5"/>
<dbReference type="Proteomes" id="UP000377595">
    <property type="component" value="Unassembled WGS sequence"/>
</dbReference>
<name>A0A5M3XZG5_9ACTN</name>
<keyword evidence="1" id="KW-0472">Membrane</keyword>
<dbReference type="RefSeq" id="WP_155351219.1">
    <property type="nucleotide sequence ID" value="NZ_BAAAHM010000002.1"/>
</dbReference>
<organism evidence="3 4">
    <name type="scientific">Acrocarpospora pleiomorpha</name>
    <dbReference type="NCBI Taxonomy" id="90975"/>
    <lineage>
        <taxon>Bacteria</taxon>
        <taxon>Bacillati</taxon>
        <taxon>Actinomycetota</taxon>
        <taxon>Actinomycetes</taxon>
        <taxon>Streptosporangiales</taxon>
        <taxon>Streptosporangiaceae</taxon>
        <taxon>Acrocarpospora</taxon>
    </lineage>
</organism>
<comment type="caution">
    <text evidence="3">The sequence shown here is derived from an EMBL/GenBank/DDBJ whole genome shotgun (WGS) entry which is preliminary data.</text>
</comment>
<evidence type="ECO:0000256" key="1">
    <source>
        <dbReference type="SAM" id="Phobius"/>
    </source>
</evidence>
<dbReference type="OrthoDB" id="9812531at2"/>
<protein>
    <recommendedName>
        <fullName evidence="2">FtsX extracellular domain-containing protein</fullName>
    </recommendedName>
</protein>
<evidence type="ECO:0000313" key="3">
    <source>
        <dbReference type="EMBL" id="GES26504.1"/>
    </source>
</evidence>
<gene>
    <name evidence="3" type="ORF">Aple_094030</name>
</gene>